<dbReference type="GO" id="GO:0008239">
    <property type="term" value="F:dipeptidyl-peptidase activity"/>
    <property type="evidence" value="ECO:0007669"/>
    <property type="project" value="TreeGrafter"/>
</dbReference>
<evidence type="ECO:0000313" key="4">
    <source>
        <dbReference type="EMBL" id="NEB68926.1"/>
    </source>
</evidence>
<feature type="domain" description="Peptidase S9 prolyl oligopeptidase catalytic" evidence="3">
    <location>
        <begin position="40"/>
        <end position="242"/>
    </location>
</feature>
<dbReference type="PANTHER" id="PTHR11731:SF193">
    <property type="entry name" value="DIPEPTIDYL PEPTIDASE 9"/>
    <property type="match status" value="1"/>
</dbReference>
<dbReference type="InterPro" id="IPR029058">
    <property type="entry name" value="AB_hydrolase_fold"/>
</dbReference>
<dbReference type="PROSITE" id="PS00708">
    <property type="entry name" value="PRO_ENDOPEP_SER"/>
    <property type="match status" value="1"/>
</dbReference>
<gene>
    <name evidence="4" type="ORF">G3I39_17975</name>
</gene>
<reference evidence="4 5" key="1">
    <citation type="submission" date="2020-01" db="EMBL/GenBank/DDBJ databases">
        <title>Insect and environment-associated Actinomycetes.</title>
        <authorList>
            <person name="Currrie C."/>
            <person name="Chevrette M."/>
            <person name="Carlson C."/>
            <person name="Stubbendieck R."/>
            <person name="Wendt-Pienkowski E."/>
        </authorList>
    </citation>
    <scope>NUCLEOTIDE SEQUENCE [LARGE SCALE GENOMIC DNA]</scope>
    <source>
        <strain evidence="4 5">SID14438</strain>
    </source>
</reference>
<dbReference type="Gene3D" id="3.40.50.1820">
    <property type="entry name" value="alpha/beta hydrolase"/>
    <property type="match status" value="1"/>
</dbReference>
<dbReference type="AlphaFoldDB" id="A0A6N9V8A8"/>
<dbReference type="PRINTS" id="PR00862">
    <property type="entry name" value="PROLIGOPTASE"/>
</dbReference>
<evidence type="ECO:0000256" key="2">
    <source>
        <dbReference type="ARBA" id="ARBA00022801"/>
    </source>
</evidence>
<dbReference type="Proteomes" id="UP000471648">
    <property type="component" value="Unassembled WGS sequence"/>
</dbReference>
<dbReference type="InterPro" id="IPR050278">
    <property type="entry name" value="Serine_Prot_S9B/DPPIV"/>
</dbReference>
<dbReference type="PANTHER" id="PTHR11731">
    <property type="entry name" value="PROTEASE FAMILY S9B,C DIPEPTIDYL-PEPTIDASE IV-RELATED"/>
    <property type="match status" value="1"/>
</dbReference>
<evidence type="ECO:0000313" key="5">
    <source>
        <dbReference type="Proteomes" id="UP000471648"/>
    </source>
</evidence>
<evidence type="ECO:0000259" key="3">
    <source>
        <dbReference type="Pfam" id="PF00326"/>
    </source>
</evidence>
<dbReference type="SUPFAM" id="SSF53474">
    <property type="entry name" value="alpha/beta-Hydrolases"/>
    <property type="match status" value="1"/>
</dbReference>
<keyword evidence="1" id="KW-0645">Protease</keyword>
<comment type="caution">
    <text evidence="4">The sequence shown here is derived from an EMBL/GenBank/DDBJ whole genome shotgun (WGS) entry which is preliminary data.</text>
</comment>
<protein>
    <submittedName>
        <fullName evidence="4">S9 family peptidase</fullName>
    </submittedName>
</protein>
<dbReference type="Pfam" id="PF00326">
    <property type="entry name" value="Peptidase_S9"/>
    <property type="match status" value="1"/>
</dbReference>
<accession>A0A6N9V8A8</accession>
<feature type="non-terminal residue" evidence="4">
    <location>
        <position position="1"/>
    </location>
</feature>
<organism evidence="4 5">
    <name type="scientific">Streptomyces microflavus</name>
    <name type="common">Streptomyces lipmanii</name>
    <dbReference type="NCBI Taxonomy" id="1919"/>
    <lineage>
        <taxon>Bacteria</taxon>
        <taxon>Bacillati</taxon>
        <taxon>Actinomycetota</taxon>
        <taxon>Actinomycetes</taxon>
        <taxon>Kitasatosporales</taxon>
        <taxon>Streptomycetaceae</taxon>
        <taxon>Streptomyces</taxon>
    </lineage>
</organism>
<dbReference type="InterPro" id="IPR002470">
    <property type="entry name" value="Peptidase_S9A"/>
</dbReference>
<dbReference type="EMBL" id="JAAGME010000758">
    <property type="protein sequence ID" value="NEB68926.1"/>
    <property type="molecule type" value="Genomic_DNA"/>
</dbReference>
<dbReference type="GO" id="GO:0004252">
    <property type="term" value="F:serine-type endopeptidase activity"/>
    <property type="evidence" value="ECO:0007669"/>
    <property type="project" value="InterPro"/>
</dbReference>
<evidence type="ECO:0000256" key="1">
    <source>
        <dbReference type="ARBA" id="ARBA00022670"/>
    </source>
</evidence>
<name>A0A6N9V8A8_STRMI</name>
<dbReference type="GO" id="GO:0006508">
    <property type="term" value="P:proteolysis"/>
    <property type="evidence" value="ECO:0007669"/>
    <property type="project" value="UniProtKB-KW"/>
</dbReference>
<dbReference type="InterPro" id="IPR002471">
    <property type="entry name" value="Pept_S9_AS"/>
</dbReference>
<sequence length="244" mass="26058">AAVLLPSGHRAGDGPLPVLLDPYGGPHGQRVFAAHNAHLTSQWFADQGFAVVVADGRGSPGRSPAWEKAIRHEFTATLDDQVEAVHALAEEFPLDLTRVGIRGWSYGGYLAALAVLRRPDVFHAGVAGAPVTDWRLYDTHYTERYLGDPAEAGGEVYARNSLVTDEGLSGAAGPHRPLMIVHGLADDNVVAAHTLRLSSALLAAGRPHEVLPLSGVTHMTPQEQVAENLLLLQVDFLKRSLGIV</sequence>
<keyword evidence="2" id="KW-0378">Hydrolase</keyword>
<proteinExistence type="predicted"/>
<dbReference type="RefSeq" id="WP_164357602.1">
    <property type="nucleotide sequence ID" value="NZ_JAAGME010000758.1"/>
</dbReference>
<dbReference type="InterPro" id="IPR001375">
    <property type="entry name" value="Peptidase_S9_cat"/>
</dbReference>